<dbReference type="Gene3D" id="2.60.120.200">
    <property type="match status" value="1"/>
</dbReference>
<dbReference type="InterPro" id="IPR050546">
    <property type="entry name" value="Glycosyl_Hydrlase_16"/>
</dbReference>
<dbReference type="PANTHER" id="PTHR10963">
    <property type="entry name" value="GLYCOSYL HYDROLASE-RELATED"/>
    <property type="match status" value="1"/>
</dbReference>
<dbReference type="KEGG" id="pgs:CPT03_20045"/>
<dbReference type="Proteomes" id="UP000223749">
    <property type="component" value="Chromosome"/>
</dbReference>
<evidence type="ECO:0000313" key="4">
    <source>
        <dbReference type="EMBL" id="ATP58592.1"/>
    </source>
</evidence>
<keyword evidence="2" id="KW-0732">Signal</keyword>
<gene>
    <name evidence="4" type="ORF">CPT03_20045</name>
</gene>
<dbReference type="GO" id="GO:0005975">
    <property type="term" value="P:carbohydrate metabolic process"/>
    <property type="evidence" value="ECO:0007669"/>
    <property type="project" value="InterPro"/>
</dbReference>
<proteinExistence type="inferred from homology"/>
<feature type="signal peptide" evidence="2">
    <location>
        <begin position="1"/>
        <end position="21"/>
    </location>
</feature>
<evidence type="ECO:0000259" key="3">
    <source>
        <dbReference type="PROSITE" id="PS51762"/>
    </source>
</evidence>
<accession>A0A2D1UAD8</accession>
<dbReference type="Pfam" id="PF00722">
    <property type="entry name" value="Glyco_hydro_16"/>
    <property type="match status" value="1"/>
</dbReference>
<name>A0A2D1UAD8_9SPHI</name>
<dbReference type="PANTHER" id="PTHR10963:SF55">
    <property type="entry name" value="GLYCOSIDE HYDROLASE FAMILY 16 PROTEIN"/>
    <property type="match status" value="1"/>
</dbReference>
<keyword evidence="5" id="KW-1185">Reference proteome</keyword>
<dbReference type="CDD" id="cd08023">
    <property type="entry name" value="GH16_laminarinase_like"/>
    <property type="match status" value="1"/>
</dbReference>
<dbReference type="PROSITE" id="PS51762">
    <property type="entry name" value="GH16_2"/>
    <property type="match status" value="1"/>
</dbReference>
<evidence type="ECO:0000313" key="5">
    <source>
        <dbReference type="Proteomes" id="UP000223749"/>
    </source>
</evidence>
<dbReference type="InterPro" id="IPR000757">
    <property type="entry name" value="Beta-glucanase-like"/>
</dbReference>
<reference evidence="4 5" key="1">
    <citation type="submission" date="2017-10" db="EMBL/GenBank/DDBJ databases">
        <title>Whole genome of Pedobacter ginsengisoli T01R-27 isolated from tomato rhizosphere.</title>
        <authorList>
            <person name="Weon H.-Y."/>
            <person name="Lee S.A."/>
            <person name="Sang M.K."/>
            <person name="Song J."/>
        </authorList>
    </citation>
    <scope>NUCLEOTIDE SEQUENCE [LARGE SCALE GENOMIC DNA]</scope>
    <source>
        <strain evidence="4 5">T01R-27</strain>
    </source>
</reference>
<sequence length="269" mass="30414">MKAFNCFIGTVLLMSALSGIAQTKSGAIEKGGTLIWSDEFNYKGLPDSTKWDYEEGFVRNNEKQFYTRARLKNCYVKRGKLVIKSLKEKYKDADYTSASINTLGKQHFAGDIRVEIRAKIPSGKGIWPALWMMGSNIKQIGWPKCVEFDIMEFVGHTPSTIYGTLHWSDTSLKDPNGHKSNGSNIKVDDINKKYHVYGLERRGDSVKVFMDNQYYFSMAAPATAYKDSFTSPLYLLMNTAIGGSWGGDIDDSIFAQKFSIDYVRVYKLD</sequence>
<dbReference type="OrthoDB" id="9809583at2"/>
<dbReference type="AlphaFoldDB" id="A0A2D1UAD8"/>
<dbReference type="EMBL" id="CP024091">
    <property type="protein sequence ID" value="ATP58592.1"/>
    <property type="molecule type" value="Genomic_DNA"/>
</dbReference>
<feature type="domain" description="GH16" evidence="3">
    <location>
        <begin position="28"/>
        <end position="269"/>
    </location>
</feature>
<dbReference type="SUPFAM" id="SSF49899">
    <property type="entry name" value="Concanavalin A-like lectins/glucanases"/>
    <property type="match status" value="1"/>
</dbReference>
<dbReference type="GO" id="GO:0004553">
    <property type="term" value="F:hydrolase activity, hydrolyzing O-glycosyl compounds"/>
    <property type="evidence" value="ECO:0007669"/>
    <property type="project" value="InterPro"/>
</dbReference>
<dbReference type="InterPro" id="IPR013320">
    <property type="entry name" value="ConA-like_dom_sf"/>
</dbReference>
<evidence type="ECO:0000256" key="2">
    <source>
        <dbReference type="SAM" id="SignalP"/>
    </source>
</evidence>
<protein>
    <recommendedName>
        <fullName evidence="3">GH16 domain-containing protein</fullName>
    </recommendedName>
</protein>
<dbReference type="RefSeq" id="WP_099440487.1">
    <property type="nucleotide sequence ID" value="NZ_CP024091.1"/>
</dbReference>
<comment type="similarity">
    <text evidence="1">Belongs to the glycosyl hydrolase 16 family.</text>
</comment>
<feature type="chain" id="PRO_5013850715" description="GH16 domain-containing protein" evidence="2">
    <location>
        <begin position="22"/>
        <end position="269"/>
    </location>
</feature>
<evidence type="ECO:0000256" key="1">
    <source>
        <dbReference type="ARBA" id="ARBA00006865"/>
    </source>
</evidence>
<organism evidence="4 5">
    <name type="scientific">Pedobacter ginsengisoli</name>
    <dbReference type="NCBI Taxonomy" id="363852"/>
    <lineage>
        <taxon>Bacteria</taxon>
        <taxon>Pseudomonadati</taxon>
        <taxon>Bacteroidota</taxon>
        <taxon>Sphingobacteriia</taxon>
        <taxon>Sphingobacteriales</taxon>
        <taxon>Sphingobacteriaceae</taxon>
        <taxon>Pedobacter</taxon>
    </lineage>
</organism>